<sequence length="120" mass="13362">MTKRYDLFKDGGVPKSYLEANWIERRQILRAEVLALPAKSRKKLALRKTIDVGGRILTLVLLSMVDKTKEDRAAAAKLRASLRIKRGKDSKKLTLSKTAALKWASFAATLGLMPLPDGQI</sequence>
<accession>W4F7Y6</accession>
<dbReference type="EMBL" id="KI913819">
    <property type="protein sequence ID" value="ETV63570.1"/>
    <property type="molecule type" value="Genomic_DNA"/>
</dbReference>
<dbReference type="RefSeq" id="XP_009846946.1">
    <property type="nucleotide sequence ID" value="XM_009848644.1"/>
</dbReference>
<evidence type="ECO:0000313" key="1">
    <source>
        <dbReference type="EMBL" id="ETV63570.1"/>
    </source>
</evidence>
<dbReference type="OrthoDB" id="79508at2759"/>
<proteinExistence type="predicted"/>
<gene>
    <name evidence="1" type="ORF">H257_19503</name>
</gene>
<dbReference type="GeneID" id="20821499"/>
<name>W4F7Y6_APHAT</name>
<dbReference type="VEuPathDB" id="FungiDB:H257_19503"/>
<protein>
    <submittedName>
        <fullName evidence="1">Uncharacterized protein</fullName>
    </submittedName>
</protein>
<feature type="non-terminal residue" evidence="1">
    <location>
        <position position="120"/>
    </location>
</feature>
<organism evidence="1">
    <name type="scientific">Aphanomyces astaci</name>
    <name type="common">Crayfish plague agent</name>
    <dbReference type="NCBI Taxonomy" id="112090"/>
    <lineage>
        <taxon>Eukaryota</taxon>
        <taxon>Sar</taxon>
        <taxon>Stramenopiles</taxon>
        <taxon>Oomycota</taxon>
        <taxon>Saprolegniomycetes</taxon>
        <taxon>Saprolegniales</taxon>
        <taxon>Verrucalvaceae</taxon>
        <taxon>Aphanomyces</taxon>
    </lineage>
</organism>
<dbReference type="AlphaFoldDB" id="W4F7Y6"/>
<reference evidence="1" key="1">
    <citation type="submission" date="2013-12" db="EMBL/GenBank/DDBJ databases">
        <title>The Genome Sequence of Aphanomyces astaci APO3.</title>
        <authorList>
            <consortium name="The Broad Institute Genomics Platform"/>
            <person name="Russ C."/>
            <person name="Tyler B."/>
            <person name="van West P."/>
            <person name="Dieguez-Uribeondo J."/>
            <person name="Young S.K."/>
            <person name="Zeng Q."/>
            <person name="Gargeya S."/>
            <person name="Fitzgerald M."/>
            <person name="Abouelleil A."/>
            <person name="Alvarado L."/>
            <person name="Chapman S.B."/>
            <person name="Gainer-Dewar J."/>
            <person name="Goldberg J."/>
            <person name="Griggs A."/>
            <person name="Gujja S."/>
            <person name="Hansen M."/>
            <person name="Howarth C."/>
            <person name="Imamovic A."/>
            <person name="Ireland A."/>
            <person name="Larimer J."/>
            <person name="McCowan C."/>
            <person name="Murphy C."/>
            <person name="Pearson M."/>
            <person name="Poon T.W."/>
            <person name="Priest M."/>
            <person name="Roberts A."/>
            <person name="Saif S."/>
            <person name="Shea T."/>
            <person name="Sykes S."/>
            <person name="Wortman J."/>
            <person name="Nusbaum C."/>
            <person name="Birren B."/>
        </authorList>
    </citation>
    <scope>NUCLEOTIDE SEQUENCE [LARGE SCALE GENOMIC DNA]</scope>
    <source>
        <strain evidence="1">APO3</strain>
    </source>
</reference>